<evidence type="ECO:0000313" key="2">
    <source>
        <dbReference type="EMBL" id="CAB4130405.1"/>
    </source>
</evidence>
<reference evidence="2" key="1">
    <citation type="submission" date="2020-04" db="EMBL/GenBank/DDBJ databases">
        <authorList>
            <person name="Chiriac C."/>
            <person name="Salcher M."/>
            <person name="Ghai R."/>
            <person name="Kavagutti S V."/>
        </authorList>
    </citation>
    <scope>NUCLEOTIDE SEQUENCE</scope>
</reference>
<evidence type="ECO:0000259" key="1">
    <source>
        <dbReference type="Pfam" id="PF00551"/>
    </source>
</evidence>
<dbReference type="PANTHER" id="PTHR11138">
    <property type="entry name" value="METHIONYL-TRNA FORMYLTRANSFERASE"/>
    <property type="match status" value="1"/>
</dbReference>
<proteinExistence type="predicted"/>
<dbReference type="GO" id="GO:0071951">
    <property type="term" value="P:conversion of methionyl-tRNA to N-formyl-methionyl-tRNA"/>
    <property type="evidence" value="ECO:0007669"/>
    <property type="project" value="TreeGrafter"/>
</dbReference>
<gene>
    <name evidence="2" type="ORF">UFOVP119_29</name>
</gene>
<organism evidence="2">
    <name type="scientific">uncultured Caudovirales phage</name>
    <dbReference type="NCBI Taxonomy" id="2100421"/>
    <lineage>
        <taxon>Viruses</taxon>
        <taxon>Duplodnaviria</taxon>
        <taxon>Heunggongvirae</taxon>
        <taxon>Uroviricota</taxon>
        <taxon>Caudoviricetes</taxon>
        <taxon>Peduoviridae</taxon>
        <taxon>Maltschvirus</taxon>
        <taxon>Maltschvirus maltsch</taxon>
    </lineage>
</organism>
<accession>A0A6J5L8R6</accession>
<protein>
    <submittedName>
        <fullName evidence="2">Putative formyltransferase</fullName>
    </submittedName>
</protein>
<dbReference type="PANTHER" id="PTHR11138:SF5">
    <property type="entry name" value="METHIONYL-TRNA FORMYLTRANSFERASE, MITOCHONDRIAL"/>
    <property type="match status" value="1"/>
</dbReference>
<dbReference type="GO" id="GO:0016740">
    <property type="term" value="F:transferase activity"/>
    <property type="evidence" value="ECO:0007669"/>
    <property type="project" value="UniProtKB-KW"/>
</dbReference>
<name>A0A6J5L8R6_9CAUD</name>
<dbReference type="InterPro" id="IPR002376">
    <property type="entry name" value="Formyl_transf_N"/>
</dbReference>
<dbReference type="EMBL" id="LR796238">
    <property type="protein sequence ID" value="CAB4130405.1"/>
    <property type="molecule type" value="Genomic_DNA"/>
</dbReference>
<dbReference type="Pfam" id="PF00551">
    <property type="entry name" value="Formyl_trans_N"/>
    <property type="match status" value="1"/>
</dbReference>
<keyword evidence="2" id="KW-0808">Transferase</keyword>
<dbReference type="InterPro" id="IPR036477">
    <property type="entry name" value="Formyl_transf_N_sf"/>
</dbReference>
<dbReference type="Gene3D" id="3.40.50.12230">
    <property type="match status" value="1"/>
</dbReference>
<sequence length="218" mass="24476">MREPHSLRIVVAGQKHFGQKVAETLHALAGIEIAAVAAPADDRLADFAESRRIHVITALRAHNMPDEIDLIIAAHSHDFIGERTRLRARFGGVGYHPSLLPLHRGRDAVRWAIRMRERVTGGTVYRLSNRMDGGEILAQRHVFIRPDDDAQSLWRRDLAPLGIEMLASVVLRFAEFGYQTGAPQDEELATWEPSIDRPPAFRPDLMLLTDQRATGTKK</sequence>
<feature type="domain" description="Formyl transferase N-terminal" evidence="1">
    <location>
        <begin position="67"/>
        <end position="156"/>
    </location>
</feature>
<dbReference type="SUPFAM" id="SSF53328">
    <property type="entry name" value="Formyltransferase"/>
    <property type="match status" value="1"/>
</dbReference>